<proteinExistence type="predicted"/>
<comment type="caution">
    <text evidence="1">The sequence shown here is derived from an EMBL/GenBank/DDBJ whole genome shotgun (WGS) entry which is preliminary data.</text>
</comment>
<keyword evidence="2" id="KW-1185">Reference proteome</keyword>
<name>W2V2D9_9RICK</name>
<organism evidence="1 2">
    <name type="scientific">Candidatus Xenolissoclinum pacificiensis L6</name>
    <dbReference type="NCBI Taxonomy" id="1401685"/>
    <lineage>
        <taxon>Bacteria</taxon>
        <taxon>Pseudomonadati</taxon>
        <taxon>Pseudomonadota</taxon>
        <taxon>Alphaproteobacteria</taxon>
        <taxon>Rickettsiales</taxon>
        <taxon>Anaplasmataceae</taxon>
        <taxon>Candidatus Xenolissoclinum</taxon>
    </lineage>
</organism>
<dbReference type="Proteomes" id="UP000018951">
    <property type="component" value="Unassembled WGS sequence"/>
</dbReference>
<sequence>MIDSTIVRTHTCATGYGKEEEGLGRSKGGFTYANIICYASLILLPCNSQEI</sequence>
<dbReference type="AlphaFoldDB" id="W2V2D9"/>
<evidence type="ECO:0000313" key="2">
    <source>
        <dbReference type="Proteomes" id="UP000018951"/>
    </source>
</evidence>
<gene>
    <name evidence="1" type="ORF">P857_782</name>
</gene>
<evidence type="ECO:0008006" key="3">
    <source>
        <dbReference type="Google" id="ProtNLM"/>
    </source>
</evidence>
<reference evidence="1 2" key="1">
    <citation type="journal article" date="2013" name="PLoS ONE">
        <title>Bacterial endosymbiosis in a chordate host: long-term co-evolution and conservation of secondary metabolism.</title>
        <authorList>
            <person name="Kwan J.C."/>
            <person name="Schmidt E.W."/>
        </authorList>
    </citation>
    <scope>NUCLEOTIDE SEQUENCE [LARGE SCALE GENOMIC DNA]</scope>
    <source>
        <strain evidence="2">L6</strain>
    </source>
</reference>
<accession>W2V2D9</accession>
<evidence type="ECO:0000313" key="1">
    <source>
        <dbReference type="EMBL" id="ETO91613.1"/>
    </source>
</evidence>
<protein>
    <recommendedName>
        <fullName evidence="3">Transposase</fullName>
    </recommendedName>
</protein>
<dbReference type="EMBL" id="AXCJ01000001">
    <property type="protein sequence ID" value="ETO91613.1"/>
    <property type="molecule type" value="Genomic_DNA"/>
</dbReference>